<comment type="caution">
    <text evidence="2">The sequence shown here is derived from an EMBL/GenBank/DDBJ whole genome shotgun (WGS) entry which is preliminary data.</text>
</comment>
<keyword evidence="1" id="KW-0472">Membrane</keyword>
<organism evidence="2 3">
    <name type="scientific">Trichinella britovi</name>
    <name type="common">Parasitic roundworm</name>
    <dbReference type="NCBI Taxonomy" id="45882"/>
    <lineage>
        <taxon>Eukaryota</taxon>
        <taxon>Metazoa</taxon>
        <taxon>Ecdysozoa</taxon>
        <taxon>Nematoda</taxon>
        <taxon>Enoplea</taxon>
        <taxon>Dorylaimia</taxon>
        <taxon>Trichinellida</taxon>
        <taxon>Trichinellidae</taxon>
        <taxon>Trichinella</taxon>
    </lineage>
</organism>
<sequence>MKSFRKIKNKEQNEDFIWNATEFEQRAKRACLYAKGSYWLGSFLEDNHDAICLNLFKNAPAVAYNTARIISQAAHSILVISIIFDKGTIFQFFKTKLQIIFSPCFDIINFCLVIYFYFNLKAKRLMRHCMTMCKQLPIFTFIIFLTSFQLQKQ</sequence>
<evidence type="ECO:0000313" key="2">
    <source>
        <dbReference type="EMBL" id="KRY50841.1"/>
    </source>
</evidence>
<feature type="transmembrane region" description="Helical" evidence="1">
    <location>
        <begin position="99"/>
        <end position="120"/>
    </location>
</feature>
<keyword evidence="1" id="KW-0812">Transmembrane</keyword>
<accession>A0A0V1CNF8</accession>
<dbReference type="OrthoDB" id="10344811at2759"/>
<protein>
    <submittedName>
        <fullName evidence="2">Uncharacterized protein</fullName>
    </submittedName>
</protein>
<dbReference type="AlphaFoldDB" id="A0A0V1CNF8"/>
<evidence type="ECO:0000256" key="1">
    <source>
        <dbReference type="SAM" id="Phobius"/>
    </source>
</evidence>
<evidence type="ECO:0000313" key="3">
    <source>
        <dbReference type="Proteomes" id="UP000054653"/>
    </source>
</evidence>
<dbReference type="Proteomes" id="UP000054653">
    <property type="component" value="Unassembled WGS sequence"/>
</dbReference>
<keyword evidence="3" id="KW-1185">Reference proteome</keyword>
<dbReference type="EMBL" id="JYDI01000140">
    <property type="protein sequence ID" value="KRY50841.1"/>
    <property type="molecule type" value="Genomic_DNA"/>
</dbReference>
<proteinExistence type="predicted"/>
<reference evidence="2 3" key="1">
    <citation type="submission" date="2015-01" db="EMBL/GenBank/DDBJ databases">
        <title>Evolution of Trichinella species and genotypes.</title>
        <authorList>
            <person name="Korhonen P.K."/>
            <person name="Edoardo P."/>
            <person name="Giuseppe L.R."/>
            <person name="Gasser R.B."/>
        </authorList>
    </citation>
    <scope>NUCLEOTIDE SEQUENCE [LARGE SCALE GENOMIC DNA]</scope>
    <source>
        <strain evidence="2">ISS120</strain>
    </source>
</reference>
<keyword evidence="1" id="KW-1133">Transmembrane helix</keyword>
<gene>
    <name evidence="2" type="ORF">T03_2398</name>
</gene>
<name>A0A0V1CNF8_TRIBR</name>